<evidence type="ECO:0000256" key="9">
    <source>
        <dbReference type="ARBA" id="ARBA00022741"/>
    </source>
</evidence>
<feature type="domain" description="Histidine kinase" evidence="16">
    <location>
        <begin position="238"/>
        <end position="437"/>
    </location>
</feature>
<dbReference type="SUPFAM" id="SSF55874">
    <property type="entry name" value="ATPase domain of HSP90 chaperone/DNA topoisomerase II/histidine kinase"/>
    <property type="match status" value="1"/>
</dbReference>
<dbReference type="SUPFAM" id="SSF47384">
    <property type="entry name" value="Homodimeric domain of signal transducing histidine kinase"/>
    <property type="match status" value="1"/>
</dbReference>
<dbReference type="Pfam" id="PF02518">
    <property type="entry name" value="HATPase_c"/>
    <property type="match status" value="1"/>
</dbReference>
<dbReference type="InterPro" id="IPR036890">
    <property type="entry name" value="HATPase_C_sf"/>
</dbReference>
<dbReference type="Gene3D" id="3.30.565.10">
    <property type="entry name" value="Histidine kinase-like ATPase, C-terminal domain"/>
    <property type="match status" value="1"/>
</dbReference>
<comment type="catalytic activity">
    <reaction evidence="1">
        <text>ATP + protein L-histidine = ADP + protein N-phospho-L-histidine.</text>
        <dbReference type="EC" id="2.7.13.3"/>
    </reaction>
</comment>
<dbReference type="SMART" id="SM00304">
    <property type="entry name" value="HAMP"/>
    <property type="match status" value="1"/>
</dbReference>
<dbReference type="InterPro" id="IPR003594">
    <property type="entry name" value="HATPase_dom"/>
</dbReference>
<feature type="domain" description="HAMP" evidence="17">
    <location>
        <begin position="179"/>
        <end position="230"/>
    </location>
</feature>
<keyword evidence="7" id="KW-0808">Transferase</keyword>
<keyword evidence="11 18" id="KW-0067">ATP-binding</keyword>
<dbReference type="AlphaFoldDB" id="A0AAJ5X4X3"/>
<dbReference type="InterPro" id="IPR050980">
    <property type="entry name" value="2C_sensor_his_kinase"/>
</dbReference>
<evidence type="ECO:0000256" key="6">
    <source>
        <dbReference type="ARBA" id="ARBA00022553"/>
    </source>
</evidence>
<evidence type="ECO:0000256" key="1">
    <source>
        <dbReference type="ARBA" id="ARBA00000085"/>
    </source>
</evidence>
<dbReference type="InterPro" id="IPR005467">
    <property type="entry name" value="His_kinase_dom"/>
</dbReference>
<reference evidence="18" key="1">
    <citation type="submission" date="2023-03" db="EMBL/GenBank/DDBJ databases">
        <title>Andean soil-derived lignocellulolytic bacterial consortium as a source of novel taxa and putative plastic-active enzymes.</title>
        <authorList>
            <person name="Diaz-Garcia L."/>
            <person name="Chuvochina M."/>
            <person name="Feuerriegel G."/>
            <person name="Bunk B."/>
            <person name="Sproer C."/>
            <person name="Streit W.R."/>
            <person name="Rodriguez L.M."/>
            <person name="Overmann J."/>
            <person name="Jimenez D.J."/>
        </authorList>
    </citation>
    <scope>NUCLEOTIDE SEQUENCE</scope>
    <source>
        <strain evidence="18">MAG 26</strain>
    </source>
</reference>
<dbReference type="CDD" id="cd00082">
    <property type="entry name" value="HisKA"/>
    <property type="match status" value="1"/>
</dbReference>
<feature type="transmembrane region" description="Helical" evidence="15">
    <location>
        <begin position="156"/>
        <end position="178"/>
    </location>
</feature>
<dbReference type="PANTHER" id="PTHR44936">
    <property type="entry name" value="SENSOR PROTEIN CREC"/>
    <property type="match status" value="1"/>
</dbReference>
<evidence type="ECO:0000256" key="2">
    <source>
        <dbReference type="ARBA" id="ARBA00004429"/>
    </source>
</evidence>
<evidence type="ECO:0000256" key="15">
    <source>
        <dbReference type="SAM" id="Phobius"/>
    </source>
</evidence>
<evidence type="ECO:0000256" key="14">
    <source>
        <dbReference type="ARBA" id="ARBA00023136"/>
    </source>
</evidence>
<keyword evidence="8 15" id="KW-0812">Transmembrane</keyword>
<dbReference type="KEGG" id="acob:P0Y56_05955"/>
<evidence type="ECO:0000256" key="11">
    <source>
        <dbReference type="ARBA" id="ARBA00022840"/>
    </source>
</evidence>
<protein>
    <recommendedName>
        <fullName evidence="3">histidine kinase</fullName>
        <ecNumber evidence="3">2.7.13.3</ecNumber>
    </recommendedName>
</protein>
<evidence type="ECO:0000259" key="16">
    <source>
        <dbReference type="PROSITE" id="PS50109"/>
    </source>
</evidence>
<name>A0AAJ5X4X3_9SPHN</name>
<dbReference type="Gene3D" id="1.10.287.130">
    <property type="match status" value="1"/>
</dbReference>
<dbReference type="Pfam" id="PF00672">
    <property type="entry name" value="HAMP"/>
    <property type="match status" value="1"/>
</dbReference>
<evidence type="ECO:0000256" key="7">
    <source>
        <dbReference type="ARBA" id="ARBA00022679"/>
    </source>
</evidence>
<dbReference type="InterPro" id="IPR003660">
    <property type="entry name" value="HAMP_dom"/>
</dbReference>
<keyword evidence="13" id="KW-0902">Two-component regulatory system</keyword>
<evidence type="ECO:0000256" key="12">
    <source>
        <dbReference type="ARBA" id="ARBA00022989"/>
    </source>
</evidence>
<keyword evidence="10" id="KW-0418">Kinase</keyword>
<keyword evidence="12 15" id="KW-1133">Transmembrane helix</keyword>
<evidence type="ECO:0000256" key="8">
    <source>
        <dbReference type="ARBA" id="ARBA00022692"/>
    </source>
</evidence>
<evidence type="ECO:0000313" key="19">
    <source>
        <dbReference type="Proteomes" id="UP001218362"/>
    </source>
</evidence>
<dbReference type="Proteomes" id="UP001218362">
    <property type="component" value="Chromosome"/>
</dbReference>
<keyword evidence="9" id="KW-0547">Nucleotide-binding</keyword>
<dbReference type="PROSITE" id="PS50885">
    <property type="entry name" value="HAMP"/>
    <property type="match status" value="1"/>
</dbReference>
<dbReference type="SMART" id="SM00388">
    <property type="entry name" value="HisKA"/>
    <property type="match status" value="1"/>
</dbReference>
<evidence type="ECO:0000259" key="17">
    <source>
        <dbReference type="PROSITE" id="PS50885"/>
    </source>
</evidence>
<evidence type="ECO:0000256" key="13">
    <source>
        <dbReference type="ARBA" id="ARBA00023012"/>
    </source>
</evidence>
<evidence type="ECO:0000256" key="5">
    <source>
        <dbReference type="ARBA" id="ARBA00022519"/>
    </source>
</evidence>
<accession>A0AAJ5X4X3</accession>
<evidence type="ECO:0000313" key="18">
    <source>
        <dbReference type="EMBL" id="WEK47835.1"/>
    </source>
</evidence>
<dbReference type="GO" id="GO:0000155">
    <property type="term" value="F:phosphorelay sensor kinase activity"/>
    <property type="evidence" value="ECO:0007669"/>
    <property type="project" value="InterPro"/>
</dbReference>
<evidence type="ECO:0000256" key="10">
    <source>
        <dbReference type="ARBA" id="ARBA00022777"/>
    </source>
</evidence>
<dbReference type="InterPro" id="IPR004358">
    <property type="entry name" value="Sig_transdc_His_kin-like_C"/>
</dbReference>
<keyword evidence="4" id="KW-1003">Cell membrane</keyword>
<comment type="subcellular location">
    <subcellularLocation>
        <location evidence="2">Cell inner membrane</location>
        <topology evidence="2">Multi-pass membrane protein</topology>
    </subcellularLocation>
</comment>
<keyword evidence="14 15" id="KW-0472">Membrane</keyword>
<dbReference type="GO" id="GO:0005886">
    <property type="term" value="C:plasma membrane"/>
    <property type="evidence" value="ECO:0007669"/>
    <property type="project" value="UniProtKB-SubCell"/>
</dbReference>
<keyword evidence="6" id="KW-0597">Phosphoprotein</keyword>
<dbReference type="InterPro" id="IPR036097">
    <property type="entry name" value="HisK_dim/P_sf"/>
</dbReference>
<feature type="transmembrane region" description="Helical" evidence="15">
    <location>
        <begin position="12"/>
        <end position="34"/>
    </location>
</feature>
<dbReference type="PANTHER" id="PTHR44936:SF5">
    <property type="entry name" value="SENSOR HISTIDINE KINASE ENVZ"/>
    <property type="match status" value="1"/>
</dbReference>
<dbReference type="SMART" id="SM00387">
    <property type="entry name" value="HATPase_c"/>
    <property type="match status" value="1"/>
</dbReference>
<dbReference type="EC" id="2.7.13.3" evidence="3"/>
<keyword evidence="5" id="KW-0997">Cell inner membrane</keyword>
<gene>
    <name evidence="18" type="ORF">P0Y56_05955</name>
</gene>
<dbReference type="EMBL" id="CP119316">
    <property type="protein sequence ID" value="WEK47835.1"/>
    <property type="molecule type" value="Genomic_DNA"/>
</dbReference>
<dbReference type="Pfam" id="PF00512">
    <property type="entry name" value="HisKA"/>
    <property type="match status" value="1"/>
</dbReference>
<dbReference type="InterPro" id="IPR003661">
    <property type="entry name" value="HisK_dim/P_dom"/>
</dbReference>
<organism evidence="18 19">
    <name type="scientific">Candidatus Andeanibacterium colombiense</name>
    <dbReference type="NCBI Taxonomy" id="3121345"/>
    <lineage>
        <taxon>Bacteria</taxon>
        <taxon>Pseudomonadati</taxon>
        <taxon>Pseudomonadota</taxon>
        <taxon>Alphaproteobacteria</taxon>
        <taxon>Sphingomonadales</taxon>
        <taxon>Sphingomonadaceae</taxon>
        <taxon>Candidatus Andeanibacterium</taxon>
    </lineage>
</organism>
<dbReference type="PRINTS" id="PR00344">
    <property type="entry name" value="BCTRLSENSOR"/>
</dbReference>
<dbReference type="PROSITE" id="PS50109">
    <property type="entry name" value="HIS_KIN"/>
    <property type="match status" value="1"/>
</dbReference>
<sequence length="443" mass="48199">MSRAHIWPDGLMGRVIAVLLAAIMLELLGSTLLYQYLDTSASREESARNLAEQLVVADRVLTAAPAGERPALARQLSSHHVTVTWRSVPVPDQTARNDDLREVRRIVSDWEGGLAPRDISLAVDHEDRAMLVGSIALPDGSYVQFSTRMRSDLESFGLSLLSLCVLFIGVFAAAALVIRALGSPLRNLADVADTAGHGPPVLLTEKGPQDLRALARAFNAMQLRVADLIASRTRALAAMSHDLRTPLTRLKLRSELIEDDPTQAAMGKDIQEMEHMLDSVLAYLAGVSDAEEPRRIDLAALAMTLADDAADVGQAVEYSGPDSLHATMCPLRTRRALGNLIDNALHYGERAVVRLSASEEGIHLVVEDDGPGIPAEELQEVVEPFRRLDYARPRNTEGMGLGLSIVSDIMQREGGELRLENREPHGLRAELFFPNGRAVSATL</sequence>
<evidence type="ECO:0000256" key="4">
    <source>
        <dbReference type="ARBA" id="ARBA00022475"/>
    </source>
</evidence>
<evidence type="ECO:0000256" key="3">
    <source>
        <dbReference type="ARBA" id="ARBA00012438"/>
    </source>
</evidence>
<dbReference type="GO" id="GO:0005524">
    <property type="term" value="F:ATP binding"/>
    <property type="evidence" value="ECO:0007669"/>
    <property type="project" value="UniProtKB-KW"/>
</dbReference>
<proteinExistence type="predicted"/>